<feature type="transmembrane region" description="Helical" evidence="8">
    <location>
        <begin position="129"/>
        <end position="153"/>
    </location>
</feature>
<keyword evidence="5 8" id="KW-0812">Transmembrane</keyword>
<evidence type="ECO:0000256" key="8">
    <source>
        <dbReference type="SAM" id="Phobius"/>
    </source>
</evidence>
<reference evidence="9" key="1">
    <citation type="submission" date="2020-05" db="EMBL/GenBank/DDBJ databases">
        <authorList>
            <person name="Chiriac C."/>
            <person name="Salcher M."/>
            <person name="Ghai R."/>
            <person name="Kavagutti S V."/>
        </authorList>
    </citation>
    <scope>NUCLEOTIDE SEQUENCE</scope>
</reference>
<dbReference type="PANTHER" id="PTHR34979:SF1">
    <property type="entry name" value="INNER MEMBRANE PROTEIN YGAZ"/>
    <property type="match status" value="1"/>
</dbReference>
<feature type="transmembrane region" description="Helical" evidence="8">
    <location>
        <begin position="159"/>
        <end position="179"/>
    </location>
</feature>
<gene>
    <name evidence="9" type="ORF">UFOPK3267_01037</name>
</gene>
<evidence type="ECO:0000313" key="9">
    <source>
        <dbReference type="EMBL" id="CAB4849951.1"/>
    </source>
</evidence>
<dbReference type="Pfam" id="PF03591">
    <property type="entry name" value="AzlC"/>
    <property type="match status" value="1"/>
</dbReference>
<evidence type="ECO:0000256" key="2">
    <source>
        <dbReference type="ARBA" id="ARBA00010735"/>
    </source>
</evidence>
<evidence type="ECO:0000256" key="3">
    <source>
        <dbReference type="ARBA" id="ARBA00022448"/>
    </source>
</evidence>
<dbReference type="InterPro" id="IPR011606">
    <property type="entry name" value="Brnchd-chn_aa_trnsp_permease"/>
</dbReference>
<evidence type="ECO:0000256" key="6">
    <source>
        <dbReference type="ARBA" id="ARBA00022989"/>
    </source>
</evidence>
<proteinExistence type="inferred from homology"/>
<dbReference type="PANTHER" id="PTHR34979">
    <property type="entry name" value="INNER MEMBRANE PROTEIN YGAZ"/>
    <property type="match status" value="1"/>
</dbReference>
<keyword evidence="7 8" id="KW-0472">Membrane</keyword>
<evidence type="ECO:0000256" key="4">
    <source>
        <dbReference type="ARBA" id="ARBA00022475"/>
    </source>
</evidence>
<feature type="transmembrane region" description="Helical" evidence="8">
    <location>
        <begin position="186"/>
        <end position="219"/>
    </location>
</feature>
<keyword evidence="4" id="KW-1003">Cell membrane</keyword>
<keyword evidence="6 8" id="KW-1133">Transmembrane helix</keyword>
<feature type="transmembrane region" description="Helical" evidence="8">
    <location>
        <begin position="12"/>
        <end position="40"/>
    </location>
</feature>
<evidence type="ECO:0000256" key="1">
    <source>
        <dbReference type="ARBA" id="ARBA00004651"/>
    </source>
</evidence>
<comment type="subcellular location">
    <subcellularLocation>
        <location evidence="1">Cell membrane</location>
        <topology evidence="1">Multi-pass membrane protein</topology>
    </subcellularLocation>
</comment>
<evidence type="ECO:0000256" key="5">
    <source>
        <dbReference type="ARBA" id="ARBA00022692"/>
    </source>
</evidence>
<evidence type="ECO:0000256" key="7">
    <source>
        <dbReference type="ARBA" id="ARBA00023136"/>
    </source>
</evidence>
<dbReference type="GO" id="GO:0005886">
    <property type="term" value="C:plasma membrane"/>
    <property type="evidence" value="ECO:0007669"/>
    <property type="project" value="UniProtKB-SubCell"/>
</dbReference>
<organism evidence="9">
    <name type="scientific">freshwater metagenome</name>
    <dbReference type="NCBI Taxonomy" id="449393"/>
    <lineage>
        <taxon>unclassified sequences</taxon>
        <taxon>metagenomes</taxon>
        <taxon>ecological metagenomes</taxon>
    </lineage>
</organism>
<protein>
    <submittedName>
        <fullName evidence="9">Unannotated protein</fullName>
    </submittedName>
</protein>
<dbReference type="AlphaFoldDB" id="A0A6J7BYL1"/>
<comment type="similarity">
    <text evidence="2">Belongs to the AzlC family.</text>
</comment>
<name>A0A6J7BYL1_9ZZZZ</name>
<dbReference type="GO" id="GO:1903785">
    <property type="term" value="P:L-valine transmembrane transport"/>
    <property type="evidence" value="ECO:0007669"/>
    <property type="project" value="TreeGrafter"/>
</dbReference>
<feature type="transmembrane region" description="Helical" evidence="8">
    <location>
        <begin position="60"/>
        <end position="83"/>
    </location>
</feature>
<sequence>MISPWRDERLRAVAAACVTLGFAIGVFAISFGVSSVAAGATVGQTCALSLLVFTGASQVSAVSVIGAGGTAASAFGGAALLAARNGVYGLAMAPHLKGSLPTRLIAAQLTIDESTAMAAAQEDEAHRSAAFWITCLSVYLFWNVGTLIGALLGTAIDPATYGLDAAFPAAFVAILFPLLRQKRPMMAAAIGGAVCLVLIPFTPVGVPILCAALAILVGAPE</sequence>
<keyword evidence="3" id="KW-0813">Transport</keyword>
<accession>A0A6J7BYL1</accession>
<dbReference type="EMBL" id="CAFBIY010000044">
    <property type="protein sequence ID" value="CAB4849951.1"/>
    <property type="molecule type" value="Genomic_DNA"/>
</dbReference>